<feature type="domain" description="Kazal-like" evidence="6">
    <location>
        <begin position="25"/>
        <end position="75"/>
    </location>
</feature>
<dbReference type="SUPFAM" id="SSF100895">
    <property type="entry name" value="Kazal-type serine protease inhibitors"/>
    <property type="match status" value="1"/>
</dbReference>
<keyword evidence="8" id="KW-1185">Reference proteome</keyword>
<name>A0A3B3TUQ4_9TELE</name>
<dbReference type="InterPro" id="IPR002350">
    <property type="entry name" value="Kazal_dom"/>
</dbReference>
<sequence>MSVGLLRKTKLTLLFSIDSAGKSGLLRKTSCPTRRVNRICPMNFAPVCGSDGNTYSNMCVLCTKKDIMFVREGRC</sequence>
<reference evidence="7" key="2">
    <citation type="submission" date="2025-09" db="UniProtKB">
        <authorList>
            <consortium name="Ensembl"/>
        </authorList>
    </citation>
    <scope>IDENTIFICATION</scope>
</reference>
<dbReference type="SMART" id="SM00280">
    <property type="entry name" value="KAZAL"/>
    <property type="match status" value="1"/>
</dbReference>
<evidence type="ECO:0000256" key="3">
    <source>
        <dbReference type="ARBA" id="ARBA00022690"/>
    </source>
</evidence>
<dbReference type="PROSITE" id="PS51465">
    <property type="entry name" value="KAZAL_2"/>
    <property type="match status" value="1"/>
</dbReference>
<dbReference type="PROSITE" id="PS00282">
    <property type="entry name" value="KAZAL_1"/>
    <property type="match status" value="1"/>
</dbReference>
<evidence type="ECO:0000256" key="1">
    <source>
        <dbReference type="ARBA" id="ARBA00004613"/>
    </source>
</evidence>
<evidence type="ECO:0000313" key="7">
    <source>
        <dbReference type="Ensembl" id="ENSPLAP00000004950.1"/>
    </source>
</evidence>
<dbReference type="InterPro" id="IPR001239">
    <property type="entry name" value="Prot_inh_Kazal-m"/>
</dbReference>
<accession>A0A3B3TUQ4</accession>
<keyword evidence="4" id="KW-0722">Serine protease inhibitor</keyword>
<evidence type="ECO:0000313" key="8">
    <source>
        <dbReference type="Proteomes" id="UP000261500"/>
    </source>
</evidence>
<dbReference type="GO" id="GO:0005576">
    <property type="term" value="C:extracellular region"/>
    <property type="evidence" value="ECO:0007669"/>
    <property type="project" value="UniProtKB-SubCell"/>
</dbReference>
<dbReference type="InterPro" id="IPR036058">
    <property type="entry name" value="Kazal_dom_sf"/>
</dbReference>
<dbReference type="Proteomes" id="UP000261500">
    <property type="component" value="Unplaced"/>
</dbReference>
<reference evidence="7" key="1">
    <citation type="submission" date="2025-08" db="UniProtKB">
        <authorList>
            <consortium name="Ensembl"/>
        </authorList>
    </citation>
    <scope>IDENTIFICATION</scope>
</reference>
<dbReference type="Gene3D" id="3.30.60.30">
    <property type="match status" value="1"/>
</dbReference>
<dbReference type="Ensembl" id="ENSPLAT00000008771.1">
    <property type="protein sequence ID" value="ENSPLAP00000004950.1"/>
    <property type="gene ID" value="ENSPLAG00000006744.1"/>
</dbReference>
<dbReference type="GeneTree" id="ENSGT01060000252481"/>
<keyword evidence="3" id="KW-0646">Protease inhibitor</keyword>
<evidence type="ECO:0000256" key="5">
    <source>
        <dbReference type="ARBA" id="ARBA00023157"/>
    </source>
</evidence>
<dbReference type="PANTHER" id="PTHR47729">
    <property type="entry name" value="SERINE PEPTIDASE INHIBITOR, KAZAL TYPE 2, TANDEM DUPLICATE 1-RELATED"/>
    <property type="match status" value="1"/>
</dbReference>
<organism evidence="7 8">
    <name type="scientific">Poecilia latipinna</name>
    <name type="common">sailfin molly</name>
    <dbReference type="NCBI Taxonomy" id="48699"/>
    <lineage>
        <taxon>Eukaryota</taxon>
        <taxon>Metazoa</taxon>
        <taxon>Chordata</taxon>
        <taxon>Craniata</taxon>
        <taxon>Vertebrata</taxon>
        <taxon>Euteleostomi</taxon>
        <taxon>Actinopterygii</taxon>
        <taxon>Neopterygii</taxon>
        <taxon>Teleostei</taxon>
        <taxon>Neoteleostei</taxon>
        <taxon>Acanthomorphata</taxon>
        <taxon>Ovalentaria</taxon>
        <taxon>Atherinomorphae</taxon>
        <taxon>Cyprinodontiformes</taxon>
        <taxon>Poeciliidae</taxon>
        <taxon>Poeciliinae</taxon>
        <taxon>Poecilia</taxon>
    </lineage>
</organism>
<evidence type="ECO:0000256" key="4">
    <source>
        <dbReference type="ARBA" id="ARBA00022900"/>
    </source>
</evidence>
<proteinExistence type="predicted"/>
<dbReference type="PRINTS" id="PR00290">
    <property type="entry name" value="KAZALINHBTR"/>
</dbReference>
<dbReference type="AlphaFoldDB" id="A0A3B3TUQ4"/>
<keyword evidence="2" id="KW-0964">Secreted</keyword>
<dbReference type="STRING" id="48699.ENSPLAP00000004950"/>
<keyword evidence="5" id="KW-1015">Disulfide bond</keyword>
<comment type="subcellular location">
    <subcellularLocation>
        <location evidence="1">Secreted</location>
    </subcellularLocation>
</comment>
<dbReference type="InterPro" id="IPR051597">
    <property type="entry name" value="Bifunctional_prot_inhibitor"/>
</dbReference>
<dbReference type="GO" id="GO:0004867">
    <property type="term" value="F:serine-type endopeptidase inhibitor activity"/>
    <property type="evidence" value="ECO:0007669"/>
    <property type="project" value="UniProtKB-KW"/>
</dbReference>
<evidence type="ECO:0000256" key="2">
    <source>
        <dbReference type="ARBA" id="ARBA00022525"/>
    </source>
</evidence>
<dbReference type="PANTHER" id="PTHR47729:SF1">
    <property type="entry name" value="OVOMUCOID-LIKE-RELATED"/>
    <property type="match status" value="1"/>
</dbReference>
<protein>
    <recommendedName>
        <fullName evidence="6">Kazal-like domain-containing protein</fullName>
    </recommendedName>
</protein>
<dbReference type="Pfam" id="PF00050">
    <property type="entry name" value="Kazal_1"/>
    <property type="match status" value="1"/>
</dbReference>
<evidence type="ECO:0000259" key="6">
    <source>
        <dbReference type="PROSITE" id="PS51465"/>
    </source>
</evidence>